<name>A0A2V3VZH0_9BACI</name>
<dbReference type="Proteomes" id="UP000247922">
    <property type="component" value="Unassembled WGS sequence"/>
</dbReference>
<comment type="caution">
    <text evidence="2">The sequence shown here is derived from an EMBL/GenBank/DDBJ whole genome shotgun (WGS) entry which is preliminary data.</text>
</comment>
<dbReference type="EMBL" id="QJJR01000017">
    <property type="protein sequence ID" value="PXW87182.1"/>
    <property type="molecule type" value="Genomic_DNA"/>
</dbReference>
<feature type="compositionally biased region" description="Polar residues" evidence="1">
    <location>
        <begin position="24"/>
        <end position="34"/>
    </location>
</feature>
<evidence type="ECO:0000256" key="1">
    <source>
        <dbReference type="SAM" id="MobiDB-lite"/>
    </source>
</evidence>
<sequence>MLELDEISKESLAEDTIVEPHGGMSTQKSCTVFC</sequence>
<feature type="region of interest" description="Disordered" evidence="1">
    <location>
        <begin position="1"/>
        <end position="34"/>
    </location>
</feature>
<organism evidence="2 3">
    <name type="scientific">Streptohalobacillus salinus</name>
    <dbReference type="NCBI Taxonomy" id="621096"/>
    <lineage>
        <taxon>Bacteria</taxon>
        <taxon>Bacillati</taxon>
        <taxon>Bacillota</taxon>
        <taxon>Bacilli</taxon>
        <taxon>Bacillales</taxon>
        <taxon>Bacillaceae</taxon>
        <taxon>Streptohalobacillus</taxon>
    </lineage>
</organism>
<keyword evidence="3" id="KW-1185">Reference proteome</keyword>
<gene>
    <name evidence="2" type="ORF">DES38_11720</name>
</gene>
<proteinExistence type="predicted"/>
<accession>A0A2V3VZH0</accession>
<evidence type="ECO:0000313" key="3">
    <source>
        <dbReference type="Proteomes" id="UP000247922"/>
    </source>
</evidence>
<protein>
    <submittedName>
        <fullName evidence="2">Uncharacterized protein</fullName>
    </submittedName>
</protein>
<evidence type="ECO:0000313" key="2">
    <source>
        <dbReference type="EMBL" id="PXW87182.1"/>
    </source>
</evidence>
<reference evidence="2 3" key="1">
    <citation type="submission" date="2018-05" db="EMBL/GenBank/DDBJ databases">
        <title>Genomic Encyclopedia of Type Strains, Phase IV (KMG-IV): sequencing the most valuable type-strain genomes for metagenomic binning, comparative biology and taxonomic classification.</title>
        <authorList>
            <person name="Goeker M."/>
        </authorList>
    </citation>
    <scope>NUCLEOTIDE SEQUENCE [LARGE SCALE GENOMIC DNA]</scope>
    <source>
        <strain evidence="2 3">DSM 22440</strain>
    </source>
</reference>
<feature type="compositionally biased region" description="Basic and acidic residues" evidence="1">
    <location>
        <begin position="1"/>
        <end position="12"/>
    </location>
</feature>
<dbReference type="AlphaFoldDB" id="A0A2V3VZH0"/>